<feature type="chain" id="PRO_5035440392" evidence="10">
    <location>
        <begin position="18"/>
        <end position="941"/>
    </location>
</feature>
<evidence type="ECO:0000256" key="10">
    <source>
        <dbReference type="SAM" id="SignalP"/>
    </source>
</evidence>
<dbReference type="PRINTS" id="PR00010">
    <property type="entry name" value="EGFBLOOD"/>
</dbReference>
<dbReference type="FunFam" id="2.10.25.10:FF:000118">
    <property type="entry name" value="protein delta homolog 2"/>
    <property type="match status" value="1"/>
</dbReference>
<evidence type="ECO:0000259" key="12">
    <source>
        <dbReference type="PROSITE" id="PS50234"/>
    </source>
</evidence>
<evidence type="ECO:0000259" key="11">
    <source>
        <dbReference type="PROSITE" id="PS50026"/>
    </source>
</evidence>
<evidence type="ECO:0000256" key="5">
    <source>
        <dbReference type="ARBA" id="ARBA00022737"/>
    </source>
</evidence>
<keyword evidence="3 8" id="KW-0245">EGF-like domain</keyword>
<evidence type="ECO:0000256" key="8">
    <source>
        <dbReference type="PROSITE-ProRule" id="PRU00076"/>
    </source>
</evidence>
<dbReference type="PRINTS" id="PR00453">
    <property type="entry name" value="VWFADOMAIN"/>
</dbReference>
<keyword evidence="2" id="KW-0964">Secreted</keyword>
<proteinExistence type="predicted"/>
<dbReference type="PROSITE" id="PS00022">
    <property type="entry name" value="EGF_1"/>
    <property type="match status" value="3"/>
</dbReference>
<dbReference type="GO" id="GO:0005509">
    <property type="term" value="F:calcium ion binding"/>
    <property type="evidence" value="ECO:0007669"/>
    <property type="project" value="InterPro"/>
</dbReference>
<dbReference type="AlphaFoldDB" id="A0A8J9ZE69"/>
<dbReference type="SMART" id="SM00181">
    <property type="entry name" value="EGF"/>
    <property type="match status" value="4"/>
</dbReference>
<feature type="domain" description="EGF-like" evidence="11">
    <location>
        <begin position="430"/>
        <end position="468"/>
    </location>
</feature>
<dbReference type="InterPro" id="IPR001881">
    <property type="entry name" value="EGF-like_Ca-bd_dom"/>
</dbReference>
<dbReference type="PROSITE" id="PS00010">
    <property type="entry name" value="ASX_HYDROXYL"/>
    <property type="match status" value="1"/>
</dbReference>
<dbReference type="InterPro" id="IPR000742">
    <property type="entry name" value="EGF"/>
</dbReference>
<feature type="disulfide bond" evidence="8">
    <location>
        <begin position="458"/>
        <end position="467"/>
    </location>
</feature>
<dbReference type="FunFam" id="2.10.25.10:FF:000122">
    <property type="entry name" value="Protein crumbs homolog 2"/>
    <property type="match status" value="1"/>
</dbReference>
<evidence type="ECO:0000256" key="4">
    <source>
        <dbReference type="ARBA" id="ARBA00022729"/>
    </source>
</evidence>
<feature type="domain" description="VWFA" evidence="12">
    <location>
        <begin position="28"/>
        <end position="195"/>
    </location>
</feature>
<dbReference type="PROSITE" id="PS01187">
    <property type="entry name" value="EGF_CA"/>
    <property type="match status" value="1"/>
</dbReference>
<dbReference type="InterPro" id="IPR036465">
    <property type="entry name" value="vWFA_dom_sf"/>
</dbReference>
<dbReference type="SUPFAM" id="SSF53300">
    <property type="entry name" value="vWA-like"/>
    <property type="match status" value="3"/>
</dbReference>
<keyword evidence="4 10" id="KW-0732">Signal</keyword>
<dbReference type="OrthoDB" id="6022609at2759"/>
<evidence type="ECO:0000256" key="2">
    <source>
        <dbReference type="ARBA" id="ARBA00022525"/>
    </source>
</evidence>
<comment type="subcellular location">
    <subcellularLocation>
        <location evidence="1">Secreted</location>
    </subcellularLocation>
</comment>
<feature type="transmembrane region" description="Helical" evidence="9">
    <location>
        <begin position="906"/>
        <end position="927"/>
    </location>
</feature>
<dbReference type="GO" id="GO:0007399">
    <property type="term" value="P:nervous system development"/>
    <property type="evidence" value="ECO:0007669"/>
    <property type="project" value="UniProtKB-ARBA"/>
</dbReference>
<dbReference type="PROSITE" id="PS01186">
    <property type="entry name" value="EGF_2"/>
    <property type="match status" value="3"/>
</dbReference>
<dbReference type="PROSITE" id="PS50234">
    <property type="entry name" value="VWFA"/>
    <property type="match status" value="3"/>
</dbReference>
<evidence type="ECO:0000256" key="7">
    <source>
        <dbReference type="ARBA" id="ARBA00023180"/>
    </source>
</evidence>
<dbReference type="CDD" id="cd01472">
    <property type="entry name" value="vWA_collagen"/>
    <property type="match status" value="1"/>
</dbReference>
<feature type="domain" description="VWFA" evidence="12">
    <location>
        <begin position="674"/>
        <end position="840"/>
    </location>
</feature>
<dbReference type="PROSITE" id="PS50026">
    <property type="entry name" value="EGF_3"/>
    <property type="match status" value="3"/>
</dbReference>
<dbReference type="InterPro" id="IPR050525">
    <property type="entry name" value="ECM_Assembly_Org"/>
</dbReference>
<feature type="disulfide bond" evidence="8">
    <location>
        <begin position="228"/>
        <end position="237"/>
    </location>
</feature>
<gene>
    <name evidence="13" type="primary">MATN1</name>
    <name evidence="13" type="ORF">BLAG_LOCUS12875</name>
</gene>
<evidence type="ECO:0000313" key="13">
    <source>
        <dbReference type="EMBL" id="CAH1252946.1"/>
    </source>
</evidence>
<feature type="domain" description="VWFA" evidence="12">
    <location>
        <begin position="253"/>
        <end position="420"/>
    </location>
</feature>
<dbReference type="InterPro" id="IPR000152">
    <property type="entry name" value="EGF-type_Asp/Asn_hydroxyl_site"/>
</dbReference>
<evidence type="ECO:0000313" key="14">
    <source>
        <dbReference type="Proteomes" id="UP000838412"/>
    </source>
</evidence>
<dbReference type="Pfam" id="PF00008">
    <property type="entry name" value="EGF"/>
    <property type="match status" value="3"/>
</dbReference>
<accession>A0A8J9ZE69</accession>
<organism evidence="13 14">
    <name type="scientific">Branchiostoma lanceolatum</name>
    <name type="common">Common lancelet</name>
    <name type="synonym">Amphioxus lanceolatum</name>
    <dbReference type="NCBI Taxonomy" id="7740"/>
    <lineage>
        <taxon>Eukaryota</taxon>
        <taxon>Metazoa</taxon>
        <taxon>Chordata</taxon>
        <taxon>Cephalochordata</taxon>
        <taxon>Leptocardii</taxon>
        <taxon>Amphioxiformes</taxon>
        <taxon>Branchiostomatidae</taxon>
        <taxon>Branchiostoma</taxon>
    </lineage>
</organism>
<dbReference type="SUPFAM" id="SSF57196">
    <property type="entry name" value="EGF/Laminin"/>
    <property type="match status" value="2"/>
</dbReference>
<dbReference type="InterPro" id="IPR002035">
    <property type="entry name" value="VWF_A"/>
</dbReference>
<dbReference type="SMART" id="SM00179">
    <property type="entry name" value="EGF_CA"/>
    <property type="match status" value="3"/>
</dbReference>
<dbReference type="EMBL" id="OV696687">
    <property type="protein sequence ID" value="CAH1252946.1"/>
    <property type="molecule type" value="Genomic_DNA"/>
</dbReference>
<feature type="disulfide bond" evidence="8">
    <location>
        <begin position="439"/>
        <end position="456"/>
    </location>
</feature>
<dbReference type="GO" id="GO:0005576">
    <property type="term" value="C:extracellular region"/>
    <property type="evidence" value="ECO:0007669"/>
    <property type="project" value="UniProtKB-SubCell"/>
</dbReference>
<dbReference type="InterPro" id="IPR018097">
    <property type="entry name" value="EGF_Ca-bd_CS"/>
</dbReference>
<keyword evidence="9" id="KW-0472">Membrane</keyword>
<dbReference type="Gene3D" id="2.10.25.10">
    <property type="entry name" value="Laminin"/>
    <property type="match status" value="3"/>
</dbReference>
<name>A0A8J9ZE69_BRALA</name>
<dbReference type="Proteomes" id="UP000838412">
    <property type="component" value="Chromosome 2"/>
</dbReference>
<feature type="signal peptide" evidence="10">
    <location>
        <begin position="1"/>
        <end position="17"/>
    </location>
</feature>
<dbReference type="CDD" id="cd00054">
    <property type="entry name" value="EGF_CA"/>
    <property type="match status" value="3"/>
</dbReference>
<sequence>MTLTVFALLALLSTAAAQQGQVCSAKLDLMLVLDGSGSVGDADFAKTLQFAENVVNAFDIGPDATQVGVVQYSDSNSMEFNLGAHADKPSTIAAVNNIVYQGGGTTTGDALTFVNNQANWRGDPVPKVAIVVTDGKSTDDVTAPAQALAAQGVAVYAIGVGNYDLPELQLIANGNNNNVIELTDYNALTAAIDQIAAQVCIDIDECQSQPCQNGGQCINGDNRYDCQCAPGFTGTNCEFRPTTPAPVCDAPLDLFFVLDGSGSVTDANFDKMKQFTKNVVNAFDISPTATQVGVVQYSDSNSLEFNLGDNADKPSTLAAIDNIVYQGGGTSTGSALEFARLNAAWRGGNVPKVMIVVTDGKSGDSVTAAAQNLAGNGVEVYAIGVGNYDSAELLDIAANNQNNVIELTDFNALQAEIEQIAQTVCVVAQTPNPCVSNPCQNGGQCVSINGGQAYQCRCPTGFVGPQCQIVNYCVNHQCQNGAACVNQPGQNGYTCNCLPGWEGPHCETPSCQNTVSLCGNSPGWPDVSLCSESYVLAACPEFCGTCSCPTNPECKNGGSRGNDPNLFGEDTCDCVCVGSWTGPTCEVCSLSCANGGVVDQGTCTCVCRDGWDGPTCSDVCADSSALCGANPGWPTVDSCTVDYVQAACHAFCGVCTPVVVNPPVALGSCQAPVDLVFVVDGSGSVTAPEFEKVKTFMKNVVTQFTIGAADTKVGVIQYSSTVQEEFSLNAHFTKTAVLNAIDNIVYMGGGTLTGSAITYMKDNSQWRPNVAKIAIVVTDGQSSDDVAAPSTAAQNTGITMHAIGVGGNVDQSELAAIASTAQYVNTVANFDALDAQMAQLTASVCEGANDQCELPVLQYQTCVQQALSTCYSQTGAREVNRVRRSADTPITLRRQAEVHAMVSSQGLLAVVAVTVGVVFVAAMTFTFKMKQLTKRKANGSA</sequence>
<keyword evidence="14" id="KW-1185">Reference proteome</keyword>
<feature type="disulfide bond" evidence="8">
    <location>
        <begin position="478"/>
        <end position="495"/>
    </location>
</feature>
<evidence type="ECO:0000256" key="1">
    <source>
        <dbReference type="ARBA" id="ARBA00004613"/>
    </source>
</evidence>
<keyword evidence="9" id="KW-1133">Transmembrane helix</keyword>
<feature type="domain" description="EGF-like" evidence="11">
    <location>
        <begin position="202"/>
        <end position="238"/>
    </location>
</feature>
<keyword evidence="6 8" id="KW-1015">Disulfide bond</keyword>
<feature type="disulfide bond" evidence="8">
    <location>
        <begin position="497"/>
        <end position="506"/>
    </location>
</feature>
<comment type="caution">
    <text evidence="8">Lacks conserved residue(s) required for the propagation of feature annotation.</text>
</comment>
<protein>
    <submittedName>
        <fullName evidence="13">MATN1 protein</fullName>
    </submittedName>
</protein>
<keyword evidence="9" id="KW-0812">Transmembrane</keyword>
<dbReference type="CDD" id="cd01450">
    <property type="entry name" value="vWFA_subfamily_ECM"/>
    <property type="match status" value="1"/>
</dbReference>
<evidence type="ECO:0000256" key="6">
    <source>
        <dbReference type="ARBA" id="ARBA00023157"/>
    </source>
</evidence>
<dbReference type="Gene3D" id="3.40.50.410">
    <property type="entry name" value="von Willebrand factor, type A domain"/>
    <property type="match status" value="3"/>
</dbReference>
<dbReference type="PANTHER" id="PTHR24020:SF87">
    <property type="entry name" value="COLLAGEN ALPHA-1(VI) CHAIN-LIKE"/>
    <property type="match status" value="1"/>
</dbReference>
<dbReference type="Pfam" id="PF00092">
    <property type="entry name" value="VWA"/>
    <property type="match status" value="3"/>
</dbReference>
<keyword evidence="7" id="KW-0325">Glycoprotein</keyword>
<dbReference type="FunFam" id="2.10.25.10:FF:000045">
    <property type="entry name" value="Slit guidance ligand 2"/>
    <property type="match status" value="1"/>
</dbReference>
<evidence type="ECO:0000256" key="3">
    <source>
        <dbReference type="ARBA" id="ARBA00022536"/>
    </source>
</evidence>
<dbReference type="SMART" id="SM00327">
    <property type="entry name" value="VWA"/>
    <property type="match status" value="3"/>
</dbReference>
<feature type="domain" description="EGF-like" evidence="11">
    <location>
        <begin position="469"/>
        <end position="507"/>
    </location>
</feature>
<keyword evidence="5" id="KW-0677">Repeat</keyword>
<evidence type="ECO:0000256" key="9">
    <source>
        <dbReference type="SAM" id="Phobius"/>
    </source>
</evidence>
<reference evidence="13" key="1">
    <citation type="submission" date="2022-01" db="EMBL/GenBank/DDBJ databases">
        <authorList>
            <person name="Braso-Vives M."/>
        </authorList>
    </citation>
    <scope>NUCLEOTIDE SEQUENCE</scope>
</reference>
<dbReference type="PANTHER" id="PTHR24020">
    <property type="entry name" value="COLLAGEN ALPHA"/>
    <property type="match status" value="1"/>
</dbReference>
<dbReference type="FunFam" id="3.40.50.410:FF:000004">
    <property type="entry name" value="collagen alpha-6(VI) chain"/>
    <property type="match status" value="3"/>
</dbReference>